<organism evidence="11 12">
    <name type="scientific">Sphingomonas faeni</name>
    <dbReference type="NCBI Taxonomy" id="185950"/>
    <lineage>
        <taxon>Bacteria</taxon>
        <taxon>Pseudomonadati</taxon>
        <taxon>Pseudomonadota</taxon>
        <taxon>Alphaproteobacteria</taxon>
        <taxon>Sphingomonadales</taxon>
        <taxon>Sphingomonadaceae</taxon>
        <taxon>Sphingomonas</taxon>
    </lineage>
</organism>
<name>A0A2T5U5M1_9SPHN</name>
<dbReference type="GeneID" id="91005839"/>
<keyword evidence="7" id="KW-0520">NAD</keyword>
<dbReference type="Gene3D" id="3.40.50.720">
    <property type="entry name" value="NAD(P)-binding Rossmann-like Domain"/>
    <property type="match status" value="2"/>
</dbReference>
<dbReference type="GO" id="GO:0050661">
    <property type="term" value="F:NADP binding"/>
    <property type="evidence" value="ECO:0007669"/>
    <property type="project" value="TreeGrafter"/>
</dbReference>
<dbReference type="SUPFAM" id="SSF51735">
    <property type="entry name" value="NAD(P)-binding Rossmann-fold domains"/>
    <property type="match status" value="1"/>
</dbReference>
<dbReference type="InterPro" id="IPR007698">
    <property type="entry name" value="AlaDH/PNT_NAD(H)-bd"/>
</dbReference>
<feature type="domain" description="Alanine dehydrogenase/pyridine nucleotide transhydrogenase N-terminal" evidence="10">
    <location>
        <begin position="4"/>
        <end position="138"/>
    </location>
</feature>
<dbReference type="Proteomes" id="UP000244013">
    <property type="component" value="Unassembled WGS sequence"/>
</dbReference>
<dbReference type="EC" id="7.1.1.1" evidence="3"/>
<feature type="domain" description="Alanine dehydrogenase/pyridine nucleotide transhydrogenase NAD(H)-binding" evidence="9">
    <location>
        <begin position="147"/>
        <end position="313"/>
    </location>
</feature>
<dbReference type="Pfam" id="PF01262">
    <property type="entry name" value="AlaDh_PNT_C"/>
    <property type="match status" value="1"/>
</dbReference>
<dbReference type="GO" id="GO:0016491">
    <property type="term" value="F:oxidoreductase activity"/>
    <property type="evidence" value="ECO:0007669"/>
    <property type="project" value="InterPro"/>
</dbReference>
<evidence type="ECO:0000256" key="6">
    <source>
        <dbReference type="ARBA" id="ARBA00022967"/>
    </source>
</evidence>
<dbReference type="Pfam" id="PF05222">
    <property type="entry name" value="AlaDh_PNT_N"/>
    <property type="match status" value="1"/>
</dbReference>
<evidence type="ECO:0000256" key="7">
    <source>
        <dbReference type="ARBA" id="ARBA00023027"/>
    </source>
</evidence>
<reference evidence="11 12" key="1">
    <citation type="submission" date="2018-04" db="EMBL/GenBank/DDBJ databases">
        <title>Genomic Encyclopedia of Type Strains, Phase III (KMG-III): the genomes of soil and plant-associated and newly described type strains.</title>
        <authorList>
            <person name="Whitman W."/>
        </authorList>
    </citation>
    <scope>NUCLEOTIDE SEQUENCE [LARGE SCALE GENOMIC DNA]</scope>
    <source>
        <strain evidence="11 12">MA-olki</strain>
    </source>
</reference>
<evidence type="ECO:0000259" key="9">
    <source>
        <dbReference type="SMART" id="SM01002"/>
    </source>
</evidence>
<dbReference type="SMART" id="SM01002">
    <property type="entry name" value="AlaDh_PNT_C"/>
    <property type="match status" value="1"/>
</dbReference>
<evidence type="ECO:0000259" key="10">
    <source>
        <dbReference type="SMART" id="SM01003"/>
    </source>
</evidence>
<evidence type="ECO:0000256" key="1">
    <source>
        <dbReference type="ARBA" id="ARBA00003943"/>
    </source>
</evidence>
<dbReference type="GO" id="GO:0005886">
    <property type="term" value="C:plasma membrane"/>
    <property type="evidence" value="ECO:0007669"/>
    <property type="project" value="TreeGrafter"/>
</dbReference>
<dbReference type="AlphaFoldDB" id="A0A2T5U5M1"/>
<dbReference type="SUPFAM" id="SSF52283">
    <property type="entry name" value="Formate/glycerate dehydrogenase catalytic domain-like"/>
    <property type="match status" value="1"/>
</dbReference>
<comment type="function">
    <text evidence="1">The transhydrogenation between NADH and NADP is coupled to respiration and ATP hydrolysis and functions as a proton pump across the membrane.</text>
</comment>
<dbReference type="InterPro" id="IPR007886">
    <property type="entry name" value="AlaDH/PNT_N"/>
</dbReference>
<evidence type="ECO:0000256" key="8">
    <source>
        <dbReference type="ARBA" id="ARBA00048202"/>
    </source>
</evidence>
<dbReference type="GO" id="GO:0006740">
    <property type="term" value="P:NADPH regeneration"/>
    <property type="evidence" value="ECO:0007669"/>
    <property type="project" value="TreeGrafter"/>
</dbReference>
<protein>
    <recommendedName>
        <fullName evidence="3">proton-translocating NAD(P)(+) transhydrogenase</fullName>
        <ecNumber evidence="3">7.1.1.1</ecNumber>
    </recommendedName>
</protein>
<dbReference type="PROSITE" id="PS00837">
    <property type="entry name" value="ALADH_PNT_2"/>
    <property type="match status" value="1"/>
</dbReference>
<dbReference type="PANTHER" id="PTHR10160:SF19">
    <property type="entry name" value="PROTON-TRANSLOCATING NAD(P)(+) TRANSHYDROGENASE"/>
    <property type="match status" value="1"/>
</dbReference>
<comment type="catalytic activity">
    <reaction evidence="8">
        <text>NAD(+) + NADPH + H(+)(in) = NADH + NADP(+) + H(+)(out)</text>
        <dbReference type="Rhea" id="RHEA:47992"/>
        <dbReference type="ChEBI" id="CHEBI:15378"/>
        <dbReference type="ChEBI" id="CHEBI:57540"/>
        <dbReference type="ChEBI" id="CHEBI:57783"/>
        <dbReference type="ChEBI" id="CHEBI:57945"/>
        <dbReference type="ChEBI" id="CHEBI:58349"/>
        <dbReference type="EC" id="7.1.1.1"/>
    </reaction>
</comment>
<dbReference type="CDD" id="cd05304">
    <property type="entry name" value="Rubrum_tdh"/>
    <property type="match status" value="1"/>
</dbReference>
<evidence type="ECO:0000256" key="3">
    <source>
        <dbReference type="ARBA" id="ARBA00012943"/>
    </source>
</evidence>
<dbReference type="OrthoDB" id="9804592at2"/>
<dbReference type="InterPro" id="IPR036291">
    <property type="entry name" value="NAD(P)-bd_dom_sf"/>
</dbReference>
<evidence type="ECO:0000256" key="4">
    <source>
        <dbReference type="ARBA" id="ARBA00022741"/>
    </source>
</evidence>
<dbReference type="GO" id="GO:0008750">
    <property type="term" value="F:proton-translocating NAD(P)+ transhydrogenase activity"/>
    <property type="evidence" value="ECO:0007669"/>
    <property type="project" value="UniProtKB-EC"/>
</dbReference>
<evidence type="ECO:0000313" key="11">
    <source>
        <dbReference type="EMBL" id="PTW46807.1"/>
    </source>
</evidence>
<keyword evidence="6" id="KW-1278">Translocase</keyword>
<evidence type="ECO:0000256" key="2">
    <source>
        <dbReference type="ARBA" id="ARBA00005689"/>
    </source>
</evidence>
<dbReference type="PANTHER" id="PTHR10160">
    <property type="entry name" value="NAD(P) TRANSHYDROGENASE"/>
    <property type="match status" value="1"/>
</dbReference>
<comment type="caution">
    <text evidence="11">The sequence shown here is derived from an EMBL/GenBank/DDBJ whole genome shotgun (WGS) entry which is preliminary data.</text>
</comment>
<sequence length="373" mass="38235">MKIAVLKEQADGERRVSATPETVKKFIALGAVLAVEAGAGDTASIADAAYSHAGASVGDRAATLAGADIVLGVQGADPASLDGATPGAWIVASLNPFADRARVEAYAAAGYEALAMEFMPRITRAQSMDILSSQSNLSGYKAVLDAAAEYGRAFPMMMTAAGTISAAKAFVMGVGVAGLQAIATARRLGAQVSATDVRAATREQIQSLGAKPIFVENVAGIEGEGTGGYAGEMSPEYRAAQAELVSGHIAKQDIVITTALIPGRAAPRLISAAQVASMKPGSVIVDLAVEQGGNVEGSVAGEVVVMNGVKIVGHRNVPSRLATDASALFSRNLFNFLNAFWDKEAGRPVLDAEIGDAIRLTQGGKIVNPRLLS</sequence>
<proteinExistence type="inferred from homology"/>
<dbReference type="SMART" id="SM01003">
    <property type="entry name" value="AlaDh_PNT_N"/>
    <property type="match status" value="1"/>
</dbReference>
<evidence type="ECO:0000313" key="12">
    <source>
        <dbReference type="Proteomes" id="UP000244013"/>
    </source>
</evidence>
<evidence type="ECO:0000256" key="5">
    <source>
        <dbReference type="ARBA" id="ARBA00022857"/>
    </source>
</evidence>
<accession>A0A2T5U5M1</accession>
<keyword evidence="5" id="KW-0521">NADP</keyword>
<comment type="similarity">
    <text evidence="2">Belongs to the AlaDH/PNT family.</text>
</comment>
<keyword evidence="4" id="KW-0547">Nucleotide-binding</keyword>
<dbReference type="InterPro" id="IPR008143">
    <property type="entry name" value="Ala_DH/PNT_CS2"/>
</dbReference>
<gene>
    <name evidence="11" type="ORF">C8J25_104143</name>
</gene>
<dbReference type="RefSeq" id="WP_107954129.1">
    <property type="nucleotide sequence ID" value="NZ_QAYE01000004.1"/>
</dbReference>
<dbReference type="EMBL" id="QAYE01000004">
    <property type="protein sequence ID" value="PTW46807.1"/>
    <property type="molecule type" value="Genomic_DNA"/>
</dbReference>